<dbReference type="GO" id="GO:0016787">
    <property type="term" value="F:hydrolase activity"/>
    <property type="evidence" value="ECO:0007669"/>
    <property type="project" value="UniProtKB-KW"/>
</dbReference>
<keyword evidence="2" id="KW-0378">Hydrolase</keyword>
<keyword evidence="3" id="KW-0143">Chaperone</keyword>
<evidence type="ECO:0000313" key="9">
    <source>
        <dbReference type="Proteomes" id="UP000184604"/>
    </source>
</evidence>
<dbReference type="SUPFAM" id="SSF52540">
    <property type="entry name" value="P-loop containing nucleoside triphosphate hydrolases"/>
    <property type="match status" value="1"/>
</dbReference>
<evidence type="ECO:0000256" key="2">
    <source>
        <dbReference type="ARBA" id="ARBA00022801"/>
    </source>
</evidence>
<protein>
    <submittedName>
        <fullName evidence="8">Cobalamin biosynthesis protein CobW</fullName>
    </submittedName>
</protein>
<dbReference type="Gene3D" id="3.30.1220.10">
    <property type="entry name" value="CobW-like, C-terminal domain"/>
    <property type="match status" value="1"/>
</dbReference>
<dbReference type="Pfam" id="PF02492">
    <property type="entry name" value="cobW"/>
    <property type="match status" value="1"/>
</dbReference>
<dbReference type="InterPro" id="IPR003495">
    <property type="entry name" value="CobW/HypB/UreG_nucleotide-bd"/>
</dbReference>
<dbReference type="PANTHER" id="PTHR13748">
    <property type="entry name" value="COBW-RELATED"/>
    <property type="match status" value="1"/>
</dbReference>
<feature type="domain" description="CobW C-terminal" evidence="7">
    <location>
        <begin position="232"/>
        <end position="316"/>
    </location>
</feature>
<comment type="catalytic activity">
    <reaction evidence="5">
        <text>GTP + H2O = GDP + phosphate + H(+)</text>
        <dbReference type="Rhea" id="RHEA:19669"/>
        <dbReference type="ChEBI" id="CHEBI:15377"/>
        <dbReference type="ChEBI" id="CHEBI:15378"/>
        <dbReference type="ChEBI" id="CHEBI:37565"/>
        <dbReference type="ChEBI" id="CHEBI:43474"/>
        <dbReference type="ChEBI" id="CHEBI:58189"/>
    </reaction>
    <physiologicalReaction direction="left-to-right" evidence="5">
        <dbReference type="Rhea" id="RHEA:19670"/>
    </physiologicalReaction>
</comment>
<sequence length="317" mass="36453">MKIKIDIFSGFLGAGKTKLIKKLINENFYTEKVIVVENEFGEVSIDDKFLQKCDVKVKEINAGCICCSILNDFNNVLQEIISSQEAKRIIIEPSGVGKLSEIVKIVKKLESNNEVLLNMIITVVDITMYEDFIDFFSEFYKDQIIYANTIVLSRTQNVDYKKLQSVVSKIRELNKRANIITTPWDDLTGDSIVKVGEKDGEKDLFRKVNIIKRPKVETKFKTIRKNSAPNIFSSWGIETPKLFSVETLKYIFSNFKNEQLYGKVLRAKGIVQTDRNHWVEFDFVPNEFEIRDTEPDYTGQVCVIGVNLNKENLISLF</sequence>
<evidence type="ECO:0000256" key="3">
    <source>
        <dbReference type="ARBA" id="ARBA00023186"/>
    </source>
</evidence>
<dbReference type="OrthoDB" id="9808822at2"/>
<dbReference type="Gene3D" id="3.40.50.300">
    <property type="entry name" value="P-loop containing nucleotide triphosphate hydrolases"/>
    <property type="match status" value="1"/>
</dbReference>
<dbReference type="InterPro" id="IPR027417">
    <property type="entry name" value="P-loop_NTPase"/>
</dbReference>
<dbReference type="InterPro" id="IPR051316">
    <property type="entry name" value="Zinc-reg_GTPase_activator"/>
</dbReference>
<evidence type="ECO:0000256" key="4">
    <source>
        <dbReference type="ARBA" id="ARBA00034320"/>
    </source>
</evidence>
<evidence type="ECO:0000313" key="8">
    <source>
        <dbReference type="EMBL" id="APM38086.1"/>
    </source>
</evidence>
<dbReference type="RefSeq" id="WP_073537775.1">
    <property type="nucleotide sequence ID" value="NZ_CP018335.1"/>
</dbReference>
<name>A0A1L5F4Z2_CLOKL</name>
<dbReference type="SUPFAM" id="SSF90002">
    <property type="entry name" value="Hypothetical protein YjiA, C-terminal domain"/>
    <property type="match status" value="1"/>
</dbReference>
<dbReference type="EMBL" id="CP018335">
    <property type="protein sequence ID" value="APM38086.1"/>
    <property type="molecule type" value="Genomic_DNA"/>
</dbReference>
<dbReference type="InterPro" id="IPR011629">
    <property type="entry name" value="CobW-like_C"/>
</dbReference>
<evidence type="ECO:0000256" key="1">
    <source>
        <dbReference type="ARBA" id="ARBA00022741"/>
    </source>
</evidence>
<dbReference type="AlphaFoldDB" id="A0A1L5F4Z2"/>
<dbReference type="GO" id="GO:0000166">
    <property type="term" value="F:nucleotide binding"/>
    <property type="evidence" value="ECO:0007669"/>
    <property type="project" value="UniProtKB-KW"/>
</dbReference>
<dbReference type="PANTHER" id="PTHR13748:SF62">
    <property type="entry name" value="COBW DOMAIN-CONTAINING PROTEIN"/>
    <property type="match status" value="1"/>
</dbReference>
<evidence type="ECO:0000259" key="6">
    <source>
        <dbReference type="Pfam" id="PF02492"/>
    </source>
</evidence>
<reference evidence="8 9" key="1">
    <citation type="submission" date="2016-12" db="EMBL/GenBank/DDBJ databases">
        <title>Complete genome sequence of Clostridium kluyveri JZZ isolated from the pit mud of a Chinese flavor liquor-making factory.</title>
        <authorList>
            <person name="Wang Y."/>
        </authorList>
    </citation>
    <scope>NUCLEOTIDE SEQUENCE [LARGE SCALE GENOMIC DNA]</scope>
    <source>
        <strain evidence="8 9">JZZ</strain>
    </source>
</reference>
<proteinExistence type="inferred from homology"/>
<feature type="domain" description="CobW/HypB/UreG nucleotide-binding" evidence="6">
    <location>
        <begin position="7"/>
        <end position="180"/>
    </location>
</feature>
<dbReference type="InterPro" id="IPR036627">
    <property type="entry name" value="CobW-likC_sf"/>
</dbReference>
<evidence type="ECO:0000259" key="7">
    <source>
        <dbReference type="Pfam" id="PF07683"/>
    </source>
</evidence>
<accession>A0A1L5F4Z2</accession>
<gene>
    <name evidence="8" type="ORF">BS101_04715</name>
</gene>
<evidence type="ECO:0000256" key="5">
    <source>
        <dbReference type="ARBA" id="ARBA00049117"/>
    </source>
</evidence>
<comment type="similarity">
    <text evidence="4">Belongs to the SIMIBI class G3E GTPase family. ZNG1 subfamily.</text>
</comment>
<keyword evidence="1" id="KW-0547">Nucleotide-binding</keyword>
<dbReference type="Proteomes" id="UP000184604">
    <property type="component" value="Chromosome"/>
</dbReference>
<dbReference type="Pfam" id="PF07683">
    <property type="entry name" value="CobW_C"/>
    <property type="match status" value="1"/>
</dbReference>
<dbReference type="GO" id="GO:0005737">
    <property type="term" value="C:cytoplasm"/>
    <property type="evidence" value="ECO:0007669"/>
    <property type="project" value="TreeGrafter"/>
</dbReference>
<organism evidence="8 9">
    <name type="scientific">Clostridium kluyveri</name>
    <dbReference type="NCBI Taxonomy" id="1534"/>
    <lineage>
        <taxon>Bacteria</taxon>
        <taxon>Bacillati</taxon>
        <taxon>Bacillota</taxon>
        <taxon>Clostridia</taxon>
        <taxon>Eubacteriales</taxon>
        <taxon>Clostridiaceae</taxon>
        <taxon>Clostridium</taxon>
    </lineage>
</organism>